<dbReference type="GO" id="GO:0030488">
    <property type="term" value="P:tRNA methylation"/>
    <property type="evidence" value="ECO:0007669"/>
    <property type="project" value="InterPro"/>
</dbReference>
<dbReference type="HOGENOM" id="CLU_349639_0_0_1"/>
<dbReference type="Proteomes" id="UP000007014">
    <property type="component" value="Chromosome 6"/>
</dbReference>
<dbReference type="PANTHER" id="PTHR12945">
    <property type="entry name" value="TRANSLATION INITIATION FACTOR EIF3-RELATED"/>
    <property type="match status" value="1"/>
</dbReference>
<dbReference type="InterPro" id="IPR017423">
    <property type="entry name" value="TRM6"/>
</dbReference>
<protein>
    <recommendedName>
        <fullName evidence="3">tRNA (adenine(58)-N(1))-methyltransferase non-catalytic subunit TRM6</fullName>
    </recommendedName>
    <alternativeName>
        <fullName evidence="6">tRNA(m1A58)-methyltransferase subunit TRM6</fullName>
    </alternativeName>
</protein>
<reference evidence="8 9" key="2">
    <citation type="journal article" date="2007" name="BMC Biol.">
        <title>A 100%-complete sequence reveals unusually simple genomic features in the hot-spring red alga Cyanidioschyzon merolae.</title>
        <authorList>
            <person name="Nozaki H."/>
            <person name="Takano H."/>
            <person name="Misumi O."/>
            <person name="Terasawa K."/>
            <person name="Matsuzaki M."/>
            <person name="Maruyama S."/>
            <person name="Nishida K."/>
            <person name="Yagisawa F."/>
            <person name="Yoshida Y."/>
            <person name="Fujiwara T."/>
            <person name="Takio S."/>
            <person name="Tamura K."/>
            <person name="Chung S.J."/>
            <person name="Nakamura S."/>
            <person name="Kuroiwa H."/>
            <person name="Tanaka K."/>
            <person name="Sato N."/>
            <person name="Kuroiwa T."/>
        </authorList>
    </citation>
    <scope>NUCLEOTIDE SEQUENCE [LARGE SCALE GENOMIC DNA]</scope>
    <source>
        <strain evidence="8 9">10D</strain>
    </source>
</reference>
<dbReference type="GO" id="GO:0005634">
    <property type="term" value="C:nucleus"/>
    <property type="evidence" value="ECO:0007669"/>
    <property type="project" value="UniProtKB-SubCell"/>
</dbReference>
<feature type="compositionally biased region" description="Basic and acidic residues" evidence="7">
    <location>
        <begin position="383"/>
        <end position="398"/>
    </location>
</feature>
<dbReference type="RefSeq" id="XP_005535766.1">
    <property type="nucleotide sequence ID" value="XM_005535709.1"/>
</dbReference>
<comment type="subcellular location">
    <subcellularLocation>
        <location evidence="1">Nucleus</location>
    </subcellularLocation>
</comment>
<dbReference type="OrthoDB" id="10254665at2759"/>
<name>M1V4L3_CYAM1</name>
<feature type="region of interest" description="Disordered" evidence="7">
    <location>
        <begin position="1"/>
        <end position="29"/>
    </location>
</feature>
<evidence type="ECO:0000256" key="7">
    <source>
        <dbReference type="SAM" id="MobiDB-lite"/>
    </source>
</evidence>
<evidence type="ECO:0000256" key="6">
    <source>
        <dbReference type="ARBA" id="ARBA00032319"/>
    </source>
</evidence>
<gene>
    <name evidence="8" type="ORF">CYME_CMF107C</name>
</gene>
<comment type="similarity">
    <text evidence="2">Belongs to the TRM6/GCD10 family.</text>
</comment>
<accession>M1V4L3</accession>
<dbReference type="PANTHER" id="PTHR12945:SF0">
    <property type="entry name" value="TRNA (ADENINE(58)-N(1))-METHYLTRANSFERASE NON-CATALYTIC SUBUNIT TRM6"/>
    <property type="match status" value="1"/>
</dbReference>
<evidence type="ECO:0000256" key="5">
    <source>
        <dbReference type="ARBA" id="ARBA00023242"/>
    </source>
</evidence>
<feature type="region of interest" description="Disordered" evidence="7">
    <location>
        <begin position="383"/>
        <end position="411"/>
    </location>
</feature>
<organism evidence="8 9">
    <name type="scientific">Cyanidioschyzon merolae (strain NIES-3377 / 10D)</name>
    <name type="common">Unicellular red alga</name>
    <dbReference type="NCBI Taxonomy" id="280699"/>
    <lineage>
        <taxon>Eukaryota</taxon>
        <taxon>Rhodophyta</taxon>
        <taxon>Bangiophyceae</taxon>
        <taxon>Cyanidiales</taxon>
        <taxon>Cyanidiaceae</taxon>
        <taxon>Cyanidioschyzon</taxon>
    </lineage>
</organism>
<feature type="region of interest" description="Disordered" evidence="7">
    <location>
        <begin position="193"/>
        <end position="251"/>
    </location>
</feature>
<reference evidence="8 9" key="1">
    <citation type="journal article" date="2004" name="Nature">
        <title>Genome sequence of the ultrasmall unicellular red alga Cyanidioschyzon merolae 10D.</title>
        <authorList>
            <person name="Matsuzaki M."/>
            <person name="Misumi O."/>
            <person name="Shin-i T."/>
            <person name="Maruyama S."/>
            <person name="Takahara M."/>
            <person name="Miyagishima S."/>
            <person name="Mori T."/>
            <person name="Nishida K."/>
            <person name="Yagisawa F."/>
            <person name="Nishida K."/>
            <person name="Yoshida Y."/>
            <person name="Nishimura Y."/>
            <person name="Nakao S."/>
            <person name="Kobayashi T."/>
            <person name="Momoyama Y."/>
            <person name="Higashiyama T."/>
            <person name="Minoda A."/>
            <person name="Sano M."/>
            <person name="Nomoto H."/>
            <person name="Oishi K."/>
            <person name="Hayashi H."/>
            <person name="Ohta F."/>
            <person name="Nishizaka S."/>
            <person name="Haga S."/>
            <person name="Miura S."/>
            <person name="Morishita T."/>
            <person name="Kabeya Y."/>
            <person name="Terasawa K."/>
            <person name="Suzuki Y."/>
            <person name="Ishii Y."/>
            <person name="Asakawa S."/>
            <person name="Takano H."/>
            <person name="Ohta N."/>
            <person name="Kuroiwa H."/>
            <person name="Tanaka K."/>
            <person name="Shimizu N."/>
            <person name="Sugano S."/>
            <person name="Sato N."/>
            <person name="Nozaki H."/>
            <person name="Ogasawara N."/>
            <person name="Kohara Y."/>
            <person name="Kuroiwa T."/>
        </authorList>
    </citation>
    <scope>NUCLEOTIDE SEQUENCE [LARGE SCALE GENOMIC DNA]</scope>
    <source>
        <strain evidence="8 9">10D</strain>
    </source>
</reference>
<evidence type="ECO:0000256" key="1">
    <source>
        <dbReference type="ARBA" id="ARBA00004123"/>
    </source>
</evidence>
<keyword evidence="4" id="KW-0819">tRNA processing</keyword>
<evidence type="ECO:0000256" key="3">
    <source>
        <dbReference type="ARBA" id="ARBA00021704"/>
    </source>
</evidence>
<dbReference type="AlphaFoldDB" id="M1V4L3"/>
<feature type="region of interest" description="Disordered" evidence="7">
    <location>
        <begin position="439"/>
        <end position="460"/>
    </location>
</feature>
<feature type="compositionally biased region" description="Polar residues" evidence="7">
    <location>
        <begin position="1"/>
        <end position="12"/>
    </location>
</feature>
<feature type="compositionally biased region" description="Polar residues" evidence="7">
    <location>
        <begin position="203"/>
        <end position="213"/>
    </location>
</feature>
<feature type="compositionally biased region" description="Polar residues" evidence="7">
    <location>
        <begin position="399"/>
        <end position="408"/>
    </location>
</feature>
<dbReference type="KEGG" id="cme:CYME_CMF107C"/>
<feature type="region of interest" description="Disordered" evidence="7">
    <location>
        <begin position="655"/>
        <end position="692"/>
    </location>
</feature>
<proteinExistence type="inferred from homology"/>
<dbReference type="Pfam" id="PF04189">
    <property type="entry name" value="Gcd10p"/>
    <property type="match status" value="1"/>
</dbReference>
<dbReference type="Gramene" id="CMF107CT">
    <property type="protein sequence ID" value="CMF107CT"/>
    <property type="gene ID" value="CMF107C"/>
</dbReference>
<dbReference type="GO" id="GO:0031515">
    <property type="term" value="C:tRNA (m1A) methyltransferase complex"/>
    <property type="evidence" value="ECO:0007669"/>
    <property type="project" value="InterPro"/>
</dbReference>
<evidence type="ECO:0000256" key="4">
    <source>
        <dbReference type="ARBA" id="ARBA00022694"/>
    </source>
</evidence>
<keyword evidence="9" id="KW-1185">Reference proteome</keyword>
<keyword evidence="5" id="KW-0539">Nucleus</keyword>
<evidence type="ECO:0000313" key="9">
    <source>
        <dbReference type="Proteomes" id="UP000007014"/>
    </source>
</evidence>
<dbReference type="EMBL" id="AP006488">
    <property type="protein sequence ID" value="BAM79480.1"/>
    <property type="molecule type" value="Genomic_DNA"/>
</dbReference>
<evidence type="ECO:0000256" key="2">
    <source>
        <dbReference type="ARBA" id="ARBA00008320"/>
    </source>
</evidence>
<feature type="region of interest" description="Disordered" evidence="7">
    <location>
        <begin position="486"/>
        <end position="510"/>
    </location>
</feature>
<feature type="compositionally biased region" description="Basic and acidic residues" evidence="7">
    <location>
        <begin position="486"/>
        <end position="506"/>
    </location>
</feature>
<evidence type="ECO:0000313" key="8">
    <source>
        <dbReference type="EMBL" id="BAM79480.1"/>
    </source>
</evidence>
<feature type="compositionally biased region" description="Polar residues" evidence="7">
    <location>
        <begin position="220"/>
        <end position="250"/>
    </location>
</feature>
<dbReference type="GeneID" id="16993028"/>
<sequence length="806" mass="87275">MPRVQPLSQRQGQPLGLSVKRRPAPRCTAPASTFERSTVAAVELHLLGTHLSTCLRSERICNGCQRPTHAVKGMPGASGPKRDAADRVQDGDFVILQYGEGRYEKHRKILQVRKTTATLQDVHDAAGTAAAADTLIRVGTRYVHPSALIGVPWGVRLSYPDPAEQAVSPAPQATDKQMLLALRTDADAVATDGQDVDAEAPEQRSNPSATACATTEKPPTLTQVVPGTSQESFTSQFRGTNHQTRATAETVSERVSAAQSKRLERKHQRHGFSLRVIRPSLCTLTDTLYQKMEGKSLWMHAEALGFVLLQAGVWAGTKRVLILEELAERTGLVTAACTQRMRYPGRVPNPAEGILVITAAGVGMKTSHGAALRILGLRRSKRAEHSASTDPLRGDAENASRQSYSNSTSEDRLEAAGLPLIQHLPLEWLQKTPGSFGGRPRGHLHDARAPTGGTVPPMGTDGSIGAENSGDVDAQLLEVNDHLQHHAVKRSPEGPEEREERPESSKTMDVLESSVQRWLDNADRGNEAIIIAFKEQVPGGAGDLVQLMALLLPLLSPGYPFVIWSPWLQPLAELQAFMSISDDSRSESAPVSIDAPGNLASSARKLDTSTWQGVGIEAIDDAKLDQWKRSRRQPFVNRPERERMVTTPDSIAVAEIPRKPPGIPEGSTRPAHAPDESSVNRAVMSAAEHPADTESLIPAAERIAQRESPSTQSLSMDAVADSRQAHVKDPNPVPVGHVGQVFQDDHAGTTDDATGDVDLRVLQQVAHVRLTEITTFGHQFAAERTHPWMSQTPPSGFVLSGFRIQP</sequence>